<name>X1BWE3_9ZZZZ</name>
<dbReference type="GO" id="GO:0003998">
    <property type="term" value="F:acylphosphatase activity"/>
    <property type="evidence" value="ECO:0007669"/>
    <property type="project" value="InterPro"/>
</dbReference>
<reference evidence="2" key="1">
    <citation type="journal article" date="2014" name="Front. Microbiol.">
        <title>High frequency of phylogenetically diverse reductive dehalogenase-homologous genes in deep subseafloor sedimentary metagenomes.</title>
        <authorList>
            <person name="Kawai M."/>
            <person name="Futagami T."/>
            <person name="Toyoda A."/>
            <person name="Takaki Y."/>
            <person name="Nishi S."/>
            <person name="Hori S."/>
            <person name="Arai W."/>
            <person name="Tsubouchi T."/>
            <person name="Morono Y."/>
            <person name="Uchiyama I."/>
            <person name="Ito T."/>
            <person name="Fujiyama A."/>
            <person name="Inagaki F."/>
            <person name="Takami H."/>
        </authorList>
    </citation>
    <scope>NUCLEOTIDE SEQUENCE</scope>
    <source>
        <strain evidence="2">Expedition CK06-06</strain>
    </source>
</reference>
<dbReference type="PANTHER" id="PTHR47268:SF4">
    <property type="entry name" value="ACYLPHOSPHATASE"/>
    <property type="match status" value="1"/>
</dbReference>
<dbReference type="PANTHER" id="PTHR47268">
    <property type="entry name" value="ACYLPHOSPHATASE"/>
    <property type="match status" value="1"/>
</dbReference>
<protein>
    <recommendedName>
        <fullName evidence="1">Acylphosphatase-like domain-containing protein</fullName>
    </recommendedName>
</protein>
<dbReference type="Pfam" id="PF00708">
    <property type="entry name" value="Acylphosphatase"/>
    <property type="match status" value="1"/>
</dbReference>
<sequence length="92" mass="10632">MIEIIQKRLIIKGERVQGVNYREKACVIARRMGIKGITKNLDDGTVEILCECKDEKHLTEFINKLKIKGKYENDPMIEKVILTDDKVTRELG</sequence>
<dbReference type="Gene3D" id="3.30.70.100">
    <property type="match status" value="1"/>
</dbReference>
<feature type="non-terminal residue" evidence="2">
    <location>
        <position position="92"/>
    </location>
</feature>
<dbReference type="EMBL" id="BART01024062">
    <property type="protein sequence ID" value="GAH00116.1"/>
    <property type="molecule type" value="Genomic_DNA"/>
</dbReference>
<dbReference type="PROSITE" id="PS51160">
    <property type="entry name" value="ACYLPHOSPHATASE_3"/>
    <property type="match status" value="1"/>
</dbReference>
<gene>
    <name evidence="2" type="ORF">S01H4_43588</name>
</gene>
<accession>X1BWE3</accession>
<dbReference type="InterPro" id="IPR001792">
    <property type="entry name" value="Acylphosphatase-like_dom"/>
</dbReference>
<comment type="caution">
    <text evidence="2">The sequence shown here is derived from an EMBL/GenBank/DDBJ whole genome shotgun (WGS) entry which is preliminary data.</text>
</comment>
<organism evidence="2">
    <name type="scientific">marine sediment metagenome</name>
    <dbReference type="NCBI Taxonomy" id="412755"/>
    <lineage>
        <taxon>unclassified sequences</taxon>
        <taxon>metagenomes</taxon>
        <taxon>ecological metagenomes</taxon>
    </lineage>
</organism>
<dbReference type="AlphaFoldDB" id="X1BWE3"/>
<dbReference type="InterPro" id="IPR020456">
    <property type="entry name" value="Acylphosphatase"/>
</dbReference>
<evidence type="ECO:0000259" key="1">
    <source>
        <dbReference type="PROSITE" id="PS51160"/>
    </source>
</evidence>
<evidence type="ECO:0000313" key="2">
    <source>
        <dbReference type="EMBL" id="GAH00116.1"/>
    </source>
</evidence>
<proteinExistence type="predicted"/>
<dbReference type="InterPro" id="IPR036046">
    <property type="entry name" value="Acylphosphatase-like_dom_sf"/>
</dbReference>
<dbReference type="SUPFAM" id="SSF54975">
    <property type="entry name" value="Acylphosphatase/BLUF domain-like"/>
    <property type="match status" value="1"/>
</dbReference>
<feature type="domain" description="Acylphosphatase-like" evidence="1">
    <location>
        <begin position="6"/>
        <end position="92"/>
    </location>
</feature>